<sequence length="438" mass="47745">MITRLFQNQRHVYTSGYFANLPIPSSVSLSSTFGVSSILENNTRMTTISKRRRTTIATSTSTSTSQSSNSYCNNSTNKNTAAMIQQQRRKRRPSSMTTTLQHSICTRKILCMAAAAALSSSSTTIMTANAFALGGIGNNNNNSHRHHPISLYGYPGPRSYCWGPSAAVCCERTTKATSTSRTATRLYSSSRMRKRFQNDNDEDAQRKELFGFRRAAKSVARKILPTKWFATDKEKEALERKQMVKDRVQGELDQMLKGAPLPLRMLGKFVAAPLMGKVASRVAEASYEQAETMEAIVDEARSYLINDPTTVDLIGTPIQIGQPHSQSSATTVINGKRQLRMEFVVELSGSKGSGMSRMSATNEGIGQILVEAKGKVYQVDLSSKAKSKSKASTRFGKSSSSFSRGSRGSSGFGGGGGKNNGGDDNIIEAEIIEKKSNR</sequence>
<accession>A0A7S4AFI2</accession>
<feature type="compositionally biased region" description="Low complexity" evidence="1">
    <location>
        <begin position="55"/>
        <end position="76"/>
    </location>
</feature>
<reference evidence="2" key="1">
    <citation type="submission" date="2021-01" db="EMBL/GenBank/DDBJ databases">
        <authorList>
            <person name="Corre E."/>
            <person name="Pelletier E."/>
            <person name="Niang G."/>
            <person name="Scheremetjew M."/>
            <person name="Finn R."/>
            <person name="Kale V."/>
            <person name="Holt S."/>
            <person name="Cochrane G."/>
            <person name="Meng A."/>
            <person name="Brown T."/>
            <person name="Cohen L."/>
        </authorList>
    </citation>
    <scope>NUCLEOTIDE SEQUENCE</scope>
    <source>
        <strain evidence="2">10249 10 AB</strain>
    </source>
</reference>
<feature type="region of interest" description="Disordered" evidence="1">
    <location>
        <begin position="52"/>
        <end position="76"/>
    </location>
</feature>
<feature type="compositionally biased region" description="Low complexity" evidence="1">
    <location>
        <begin position="392"/>
        <end position="407"/>
    </location>
</feature>
<organism evidence="2">
    <name type="scientific">Pseudo-nitzschia australis</name>
    <dbReference type="NCBI Taxonomy" id="44445"/>
    <lineage>
        <taxon>Eukaryota</taxon>
        <taxon>Sar</taxon>
        <taxon>Stramenopiles</taxon>
        <taxon>Ochrophyta</taxon>
        <taxon>Bacillariophyta</taxon>
        <taxon>Bacillariophyceae</taxon>
        <taxon>Bacillariophycidae</taxon>
        <taxon>Bacillariales</taxon>
        <taxon>Bacillariaceae</taxon>
        <taxon>Pseudo-nitzschia</taxon>
    </lineage>
</organism>
<evidence type="ECO:0000313" key="2">
    <source>
        <dbReference type="EMBL" id="CAE0713988.1"/>
    </source>
</evidence>
<evidence type="ECO:0000256" key="1">
    <source>
        <dbReference type="SAM" id="MobiDB-lite"/>
    </source>
</evidence>
<dbReference type="EMBL" id="HBIX01008768">
    <property type="protein sequence ID" value="CAE0713988.1"/>
    <property type="molecule type" value="Transcribed_RNA"/>
</dbReference>
<gene>
    <name evidence="2" type="ORF">PAUS00366_LOCUS6740</name>
</gene>
<proteinExistence type="predicted"/>
<feature type="region of interest" description="Disordered" evidence="1">
    <location>
        <begin position="388"/>
        <end position="438"/>
    </location>
</feature>
<name>A0A7S4AFI2_9STRA</name>
<protein>
    <submittedName>
        <fullName evidence="2">Uncharacterized protein</fullName>
    </submittedName>
</protein>
<feature type="compositionally biased region" description="Gly residues" evidence="1">
    <location>
        <begin position="408"/>
        <end position="420"/>
    </location>
</feature>
<dbReference type="AlphaFoldDB" id="A0A7S4AFI2"/>